<evidence type="ECO:0000313" key="1">
    <source>
        <dbReference type="EMBL" id="QNJ56802.1"/>
    </source>
</evidence>
<proteinExistence type="predicted"/>
<evidence type="ECO:0000313" key="2">
    <source>
        <dbReference type="Proteomes" id="UP000515890"/>
    </source>
</evidence>
<accession>A0A7G8LHT0</accession>
<dbReference type="KEGG" id="vg:63210384"/>
<keyword evidence="2" id="KW-1185">Reference proteome</keyword>
<sequence length="77" mass="8797">MREITQHDDGSSSWVCGQCGNTVRRYRGQGDVDCDCGACYNAFGQRLRSDWRSNPSNYDDNVSDMEGFEISQLRNEH</sequence>
<name>A0A7G8LHT0_9CAUD</name>
<reference evidence="2" key="2">
    <citation type="journal article" date="2021" name="Microbiol. Resour. Announc.">
        <title>Genome Sequences of Subcluster M2 Mycobacteriophages Estes and Aziz.</title>
        <authorList>
            <person name="Fitzgerald S.K."/>
            <person name="Johnson E.H."/>
            <person name="Storz S.H.R."/>
            <person name="Ballard C."/>
            <person name="Battaglia S."/>
            <person name="Boice M."/>
            <person name="Bramwell-Butcher J."/>
            <person name="Dedinsky M."/>
            <person name="DeKlotz J."/>
            <person name="Diaz I."/>
            <person name="Engley A."/>
            <person name="Ernst L."/>
            <person name="Gonzales E."/>
            <person name="Groscost A."/>
            <person name="Grosser P."/>
            <person name="Haider A."/>
            <person name="Harrison M."/>
            <person name="Husler K."/>
            <person name="Lau J."/>
            <person name="Monlux M."/>
            <person name="Paratore J."/>
            <person name="Ruesch T."/>
            <person name="Schlesinger M."/>
            <person name="Scholes A."/>
            <person name="Poxleitner M.K."/>
            <person name="Anders K.R."/>
        </authorList>
    </citation>
    <scope>NUCLEOTIDE SEQUENCE [LARGE SCALE GENOMIC DNA]</scope>
</reference>
<dbReference type="RefSeq" id="YP_010013747.1">
    <property type="nucleotide sequence ID" value="NC_053513.1"/>
</dbReference>
<gene>
    <name evidence="1" type="primary">164</name>
    <name evidence="1" type="ORF">SEA_AZIZ_164</name>
</gene>
<protein>
    <submittedName>
        <fullName evidence="1">Uncharacterized protein</fullName>
    </submittedName>
</protein>
<organism evidence="1 2">
    <name type="scientific">Mycobacterium phage Aziz</name>
    <dbReference type="NCBI Taxonomy" id="2762281"/>
    <lineage>
        <taxon>Viruses</taxon>
        <taxon>Duplodnaviria</taxon>
        <taxon>Heunggongvirae</taxon>
        <taxon>Uroviricota</taxon>
        <taxon>Caudoviricetes</taxon>
        <taxon>Vilmaviridae</taxon>
        <taxon>Mclasvirinae</taxon>
        <taxon>Reyvirus</taxon>
        <taxon>Reyvirus aziz</taxon>
    </lineage>
</organism>
<reference evidence="1 2" key="1">
    <citation type="submission" date="2020-06" db="EMBL/GenBank/DDBJ databases">
        <authorList>
            <person name="Ruesch T."/>
            <person name="Stepniewski C."/>
            <person name="Ballard C."/>
            <person name="Battaglia S."/>
            <person name="Diaz I."/>
            <person name="Engley A."/>
            <person name="Erickson A."/>
            <person name="Ernst L."/>
            <person name="Gonzales E."/>
            <person name="Haider A."/>
            <person name="Harrison M."/>
            <person name="Moore J."/>
            <person name="Paratore J."/>
            <person name="Rafanan A."/>
            <person name="Storz S."/>
            <person name="Poxleitner M.K."/>
            <person name="Anders K.R."/>
            <person name="Garlena R.A."/>
            <person name="Russell D.A."/>
            <person name="Pope W.H."/>
            <person name="Jacobs-Sera D."/>
            <person name="Hatfull G.F."/>
        </authorList>
    </citation>
    <scope>NUCLEOTIDE SEQUENCE [LARGE SCALE GENOMIC DNA]</scope>
</reference>
<dbReference type="GeneID" id="63210384"/>
<dbReference type="EMBL" id="MT658802">
    <property type="protein sequence ID" value="QNJ56802.1"/>
    <property type="molecule type" value="Genomic_DNA"/>
</dbReference>
<dbReference type="Proteomes" id="UP000515890">
    <property type="component" value="Segment"/>
</dbReference>